<feature type="region of interest" description="Disordered" evidence="1">
    <location>
        <begin position="114"/>
        <end position="195"/>
    </location>
</feature>
<sequence length="386" mass="43006">MGRDKNRKHRPRASSVTPQKVDARADCVDLTKTDPWAHQARLAKRAQSVGPPSISKSTLLSPAFSGENTTGNKSTPRSGTVIGVPHDPNIDPRLVYQRMAALRNDAQRHASFFSTVMLNDEEEATGKSDDTIRDETPTPGQKEGRDKKKKKSKRKDEENQEDVGKTRVSKKTHMQVEEDMRKEKKKKVKKEMEQQTARAIEGLQAAAADRSRKRKRDEDGAEAFKRRVEVEANAVKRLRESLPVFRLERVTHALERDEGSQPTEMAVLLTTARETIIDLARAQLLQMERMSNVVEKEMLNIVRAQRARLDELEGRKNATVLAPAPAIAATTKPMATEAEAFNDTSSAGSYDSSDDLDVEVNDMPKQFAIRGGATKTPNTLGHCSTQ</sequence>
<gene>
    <name evidence="2" type="ORF">CLCR_07253</name>
</gene>
<proteinExistence type="predicted"/>
<dbReference type="AlphaFoldDB" id="A0A1C1CNT5"/>
<protein>
    <submittedName>
        <fullName evidence="2">Uncharacterized protein</fullName>
    </submittedName>
</protein>
<dbReference type="OrthoDB" id="4159241at2759"/>
<feature type="compositionally biased region" description="Basic residues" evidence="1">
    <location>
        <begin position="1"/>
        <end position="12"/>
    </location>
</feature>
<dbReference type="Proteomes" id="UP000094526">
    <property type="component" value="Unassembled WGS sequence"/>
</dbReference>
<dbReference type="EMBL" id="LGRB01000010">
    <property type="protein sequence ID" value="OCT50160.1"/>
    <property type="molecule type" value="Genomic_DNA"/>
</dbReference>
<dbReference type="VEuPathDB" id="FungiDB:G647_09068"/>
<accession>A0A1C1CNT5</accession>
<reference evidence="3" key="1">
    <citation type="submission" date="2015-07" db="EMBL/GenBank/DDBJ databases">
        <authorList>
            <person name="Teixeira M.M."/>
            <person name="Souza R.C."/>
            <person name="Almeida L.G."/>
            <person name="Vicente V.A."/>
            <person name="de Hoog S."/>
            <person name="Bocca A.L."/>
            <person name="de Almeida S.R."/>
            <person name="Vasconcelos A.T."/>
            <person name="Felipe M.S."/>
        </authorList>
    </citation>
    <scope>NUCLEOTIDE SEQUENCE [LARGE SCALE GENOMIC DNA]</scope>
    <source>
        <strain evidence="3">KSF</strain>
    </source>
</reference>
<evidence type="ECO:0000313" key="3">
    <source>
        <dbReference type="Proteomes" id="UP000094526"/>
    </source>
</evidence>
<keyword evidence="3" id="KW-1185">Reference proteome</keyword>
<feature type="region of interest" description="Disordered" evidence="1">
    <location>
        <begin position="1"/>
        <end position="24"/>
    </location>
</feature>
<feature type="region of interest" description="Disordered" evidence="1">
    <location>
        <begin position="42"/>
        <end position="90"/>
    </location>
</feature>
<name>A0A1C1CNT5_9EURO</name>
<comment type="caution">
    <text evidence="2">The sequence shown here is derived from an EMBL/GenBank/DDBJ whole genome shotgun (WGS) entry which is preliminary data.</text>
</comment>
<organism evidence="2 3">
    <name type="scientific">Cladophialophora carrionii</name>
    <dbReference type="NCBI Taxonomy" id="86049"/>
    <lineage>
        <taxon>Eukaryota</taxon>
        <taxon>Fungi</taxon>
        <taxon>Dikarya</taxon>
        <taxon>Ascomycota</taxon>
        <taxon>Pezizomycotina</taxon>
        <taxon>Eurotiomycetes</taxon>
        <taxon>Chaetothyriomycetidae</taxon>
        <taxon>Chaetothyriales</taxon>
        <taxon>Herpotrichiellaceae</taxon>
        <taxon>Cladophialophora</taxon>
    </lineage>
</organism>
<evidence type="ECO:0000313" key="2">
    <source>
        <dbReference type="EMBL" id="OCT50160.1"/>
    </source>
</evidence>
<feature type="region of interest" description="Disordered" evidence="1">
    <location>
        <begin position="202"/>
        <end position="221"/>
    </location>
</feature>
<feature type="compositionally biased region" description="Basic and acidic residues" evidence="1">
    <location>
        <begin position="124"/>
        <end position="146"/>
    </location>
</feature>
<evidence type="ECO:0000256" key="1">
    <source>
        <dbReference type="SAM" id="MobiDB-lite"/>
    </source>
</evidence>
<dbReference type="VEuPathDB" id="FungiDB:CLCR_07253"/>
<feature type="compositionally biased region" description="Basic and acidic residues" evidence="1">
    <location>
        <begin position="154"/>
        <end position="165"/>
    </location>
</feature>
<feature type="compositionally biased region" description="Polar residues" evidence="1">
    <location>
        <begin position="54"/>
        <end position="78"/>
    </location>
</feature>